<feature type="non-terminal residue" evidence="2">
    <location>
        <position position="134"/>
    </location>
</feature>
<dbReference type="AlphaFoldDB" id="A0A9W8MKX8"/>
<evidence type="ECO:0000313" key="2">
    <source>
        <dbReference type="EMBL" id="KAJ2934476.1"/>
    </source>
</evidence>
<dbReference type="OrthoDB" id="408683at2759"/>
<dbReference type="Proteomes" id="UP001140091">
    <property type="component" value="Unassembled WGS sequence"/>
</dbReference>
<feature type="compositionally biased region" description="Polar residues" evidence="1">
    <location>
        <begin position="27"/>
        <end position="37"/>
    </location>
</feature>
<feature type="compositionally biased region" description="Polar residues" evidence="1">
    <location>
        <begin position="47"/>
        <end position="56"/>
    </location>
</feature>
<proteinExistence type="predicted"/>
<name>A0A9W8MKX8_9AGAR</name>
<keyword evidence="3" id="KW-1185">Reference proteome</keyword>
<feature type="region of interest" description="Disordered" evidence="1">
    <location>
        <begin position="1"/>
        <end position="70"/>
    </location>
</feature>
<organism evidence="2 3">
    <name type="scientific">Candolleomyces eurysporus</name>
    <dbReference type="NCBI Taxonomy" id="2828524"/>
    <lineage>
        <taxon>Eukaryota</taxon>
        <taxon>Fungi</taxon>
        <taxon>Dikarya</taxon>
        <taxon>Basidiomycota</taxon>
        <taxon>Agaricomycotina</taxon>
        <taxon>Agaricomycetes</taxon>
        <taxon>Agaricomycetidae</taxon>
        <taxon>Agaricales</taxon>
        <taxon>Agaricineae</taxon>
        <taxon>Psathyrellaceae</taxon>
        <taxon>Candolleomyces</taxon>
    </lineage>
</organism>
<dbReference type="EMBL" id="JANBPK010000717">
    <property type="protein sequence ID" value="KAJ2934476.1"/>
    <property type="molecule type" value="Genomic_DNA"/>
</dbReference>
<evidence type="ECO:0000256" key="1">
    <source>
        <dbReference type="SAM" id="MobiDB-lite"/>
    </source>
</evidence>
<accession>A0A9W8MKX8</accession>
<sequence length="134" mass="14766">MPTLQELSDLFGVLPELPPPLPRQKRPANNAQEQSKPNEPAKAASPAPTTEQSQPNEPEKAASPALSPTTTEQSFLRRLFPWAFLTLQATKERKVNPFMALKAGKKMIIIAAVDSGNISFFRFSEGAFCEWPMA</sequence>
<gene>
    <name evidence="2" type="ORF">H1R20_g2641</name>
</gene>
<evidence type="ECO:0000313" key="3">
    <source>
        <dbReference type="Proteomes" id="UP001140091"/>
    </source>
</evidence>
<reference evidence="2" key="1">
    <citation type="submission" date="2022-06" db="EMBL/GenBank/DDBJ databases">
        <title>Genome Sequence of Candolleomyces eurysporus.</title>
        <authorList>
            <person name="Buettner E."/>
        </authorList>
    </citation>
    <scope>NUCLEOTIDE SEQUENCE</scope>
    <source>
        <strain evidence="2">VTCC 930004</strain>
    </source>
</reference>
<comment type="caution">
    <text evidence="2">The sequence shown here is derived from an EMBL/GenBank/DDBJ whole genome shotgun (WGS) entry which is preliminary data.</text>
</comment>
<protein>
    <submittedName>
        <fullName evidence="2">Uncharacterized protein</fullName>
    </submittedName>
</protein>